<dbReference type="Gene3D" id="1.10.510.10">
    <property type="entry name" value="Transferase(Phosphotransferase) domain 1"/>
    <property type="match status" value="1"/>
</dbReference>
<evidence type="ECO:0000259" key="18">
    <source>
        <dbReference type="PROSITE" id="PS50011"/>
    </source>
</evidence>
<comment type="subcellular location">
    <subcellularLocation>
        <location evidence="2">Membrane</location>
        <topology evidence="2">Single-pass type I membrane protein</topology>
    </subcellularLocation>
</comment>
<dbReference type="Gene3D" id="3.30.70.1230">
    <property type="entry name" value="Nucleotide cyclase"/>
    <property type="match status" value="1"/>
</dbReference>
<dbReference type="Pfam" id="PF00211">
    <property type="entry name" value="Guanylate_cyc"/>
    <property type="match status" value="1"/>
</dbReference>
<comment type="caution">
    <text evidence="20">The sequence shown here is derived from an EMBL/GenBank/DDBJ whole genome shotgun (WGS) entry which is preliminary data.</text>
</comment>
<keyword evidence="21" id="KW-1185">Reference proteome</keyword>
<dbReference type="SUPFAM" id="SSF56112">
    <property type="entry name" value="Protein kinase-like (PK-like)"/>
    <property type="match status" value="1"/>
</dbReference>
<keyword evidence="4 16" id="KW-0812">Transmembrane</keyword>
<dbReference type="InterPro" id="IPR050401">
    <property type="entry name" value="Cyclic_nucleotide_synthase"/>
</dbReference>
<dbReference type="SMART" id="SM00044">
    <property type="entry name" value="CYCc"/>
    <property type="match status" value="1"/>
</dbReference>
<dbReference type="GO" id="GO:0001653">
    <property type="term" value="F:peptide receptor activity"/>
    <property type="evidence" value="ECO:0007669"/>
    <property type="project" value="TreeGrafter"/>
</dbReference>
<dbReference type="PANTHER" id="PTHR11920:SF501">
    <property type="entry name" value="GUANYLATE CYCLASE 32E"/>
    <property type="match status" value="1"/>
</dbReference>
<evidence type="ECO:0000256" key="12">
    <source>
        <dbReference type="RuleBase" id="RU000405"/>
    </source>
</evidence>
<dbReference type="PANTHER" id="PTHR11920">
    <property type="entry name" value="GUANYLYL CYCLASE"/>
    <property type="match status" value="1"/>
</dbReference>
<evidence type="ECO:0000313" key="21">
    <source>
        <dbReference type="Proteomes" id="UP001175271"/>
    </source>
</evidence>
<evidence type="ECO:0000256" key="2">
    <source>
        <dbReference type="ARBA" id="ARBA00004479"/>
    </source>
</evidence>
<feature type="coiled-coil region" evidence="14">
    <location>
        <begin position="940"/>
        <end position="971"/>
    </location>
</feature>
<dbReference type="Pfam" id="PF07714">
    <property type="entry name" value="PK_Tyr_Ser-Thr"/>
    <property type="match status" value="1"/>
</dbReference>
<evidence type="ECO:0000256" key="14">
    <source>
        <dbReference type="SAM" id="Coils"/>
    </source>
</evidence>
<proteinExistence type="inferred from homology"/>
<feature type="region of interest" description="Disordered" evidence="15">
    <location>
        <begin position="1501"/>
        <end position="1553"/>
    </location>
</feature>
<dbReference type="EMBL" id="JAUCMV010000005">
    <property type="protein sequence ID" value="KAK0395013.1"/>
    <property type="molecule type" value="Genomic_DNA"/>
</dbReference>
<dbReference type="GO" id="GO:0007168">
    <property type="term" value="P:receptor guanylyl cyclase signaling pathway"/>
    <property type="evidence" value="ECO:0007669"/>
    <property type="project" value="TreeGrafter"/>
</dbReference>
<feature type="region of interest" description="Disordered" evidence="15">
    <location>
        <begin position="1425"/>
        <end position="1457"/>
    </location>
</feature>
<dbReference type="GO" id="GO:0035556">
    <property type="term" value="P:intracellular signal transduction"/>
    <property type="evidence" value="ECO:0007669"/>
    <property type="project" value="InterPro"/>
</dbReference>
<reference evidence="20" key="1">
    <citation type="submission" date="2023-06" db="EMBL/GenBank/DDBJ databases">
        <title>Genomic analysis of the entomopathogenic nematode Steinernema hermaphroditum.</title>
        <authorList>
            <person name="Schwarz E.M."/>
            <person name="Heppert J.K."/>
            <person name="Baniya A."/>
            <person name="Schwartz H.T."/>
            <person name="Tan C.-H."/>
            <person name="Antoshechkin I."/>
            <person name="Sternberg P.W."/>
            <person name="Goodrich-Blair H."/>
            <person name="Dillman A.R."/>
        </authorList>
    </citation>
    <scope>NUCLEOTIDE SEQUENCE</scope>
    <source>
        <strain evidence="20">PS9179</strain>
        <tissue evidence="20">Whole animal</tissue>
    </source>
</reference>
<feature type="signal peptide" evidence="17">
    <location>
        <begin position="1"/>
        <end position="17"/>
    </location>
</feature>
<dbReference type="PROSITE" id="PS00452">
    <property type="entry name" value="GUANYLATE_CYCLASE_1"/>
    <property type="match status" value="1"/>
</dbReference>
<keyword evidence="11 13" id="KW-0141">cGMP biosynthesis</keyword>
<feature type="compositionally biased region" description="Basic and acidic residues" evidence="15">
    <location>
        <begin position="1512"/>
        <end position="1521"/>
    </location>
</feature>
<feature type="region of interest" description="Disordered" evidence="15">
    <location>
        <begin position="1187"/>
        <end position="1214"/>
    </location>
</feature>
<dbReference type="EC" id="4.6.1.2" evidence="3 13"/>
<evidence type="ECO:0000256" key="1">
    <source>
        <dbReference type="ARBA" id="ARBA00001436"/>
    </source>
</evidence>
<evidence type="ECO:0000256" key="16">
    <source>
        <dbReference type="SAM" id="Phobius"/>
    </source>
</evidence>
<dbReference type="InterPro" id="IPR000719">
    <property type="entry name" value="Prot_kinase_dom"/>
</dbReference>
<dbReference type="GO" id="GO:0005524">
    <property type="term" value="F:ATP binding"/>
    <property type="evidence" value="ECO:0007669"/>
    <property type="project" value="InterPro"/>
</dbReference>
<evidence type="ECO:0000256" key="17">
    <source>
        <dbReference type="SAM" id="SignalP"/>
    </source>
</evidence>
<dbReference type="InterPro" id="IPR011009">
    <property type="entry name" value="Kinase-like_dom_sf"/>
</dbReference>
<dbReference type="CDD" id="cd07302">
    <property type="entry name" value="CHD"/>
    <property type="match status" value="1"/>
</dbReference>
<dbReference type="Proteomes" id="UP001175271">
    <property type="component" value="Unassembled WGS sequence"/>
</dbReference>
<organism evidence="20 21">
    <name type="scientific">Steinernema hermaphroditum</name>
    <dbReference type="NCBI Taxonomy" id="289476"/>
    <lineage>
        <taxon>Eukaryota</taxon>
        <taxon>Metazoa</taxon>
        <taxon>Ecdysozoa</taxon>
        <taxon>Nematoda</taxon>
        <taxon>Chromadorea</taxon>
        <taxon>Rhabditida</taxon>
        <taxon>Tylenchina</taxon>
        <taxon>Panagrolaimomorpha</taxon>
        <taxon>Strongyloidoidea</taxon>
        <taxon>Steinernematidae</taxon>
        <taxon>Steinernema</taxon>
    </lineage>
</organism>
<evidence type="ECO:0000256" key="8">
    <source>
        <dbReference type="ARBA" id="ARBA00023170"/>
    </source>
</evidence>
<dbReference type="PROSITE" id="PS50125">
    <property type="entry name" value="GUANYLATE_CYCLASE_2"/>
    <property type="match status" value="1"/>
</dbReference>
<evidence type="ECO:0000256" key="7">
    <source>
        <dbReference type="ARBA" id="ARBA00023136"/>
    </source>
</evidence>
<keyword evidence="7 16" id="KW-0472">Membrane</keyword>
<evidence type="ECO:0000256" key="5">
    <source>
        <dbReference type="ARBA" id="ARBA00022741"/>
    </source>
</evidence>
<sequence>MMRILILVTVLVTFSSSNDFFDYWDTQERISPKENITKYLAKQKNGTTPILVSYLTAISQFPESFYKTLHIASQATNESELSDDANKINEDSNCFHTEFEGSLVSGALVVAIDDVNRNPDLLPDHFLKYVYNNTCGRERTSSRAFMDHWKSGAKVFIGPEVNCRTEALMAAAQQLPIISYKCKDETVSDKTKYPTFARTVPAETDIIKSFFSLLKYFDWRKFTVIYEERPVNEELFQAIKLAIEQENLYLAKKPVTPNQKPDKIERPFEIINVSTVAYPFSEVKLVEQHIIESIVKETFQKTRIYVTFGNVRLYRRILLVMGASGLMEKQEHMLLYLDTDYNWYNVYHAMNNHFLRDTLVTHTQSWDNPNSEDIRLLNYSQNALAIIPTPVNLNSQKYINFWEKAIEYIVIFGLSKHSVVGSVRSNRFACYLYDAVMLYAEAVHDLLLERNLTHPDEVVRDGVGIVNKIIGRKYTSMQGFDMRINENGDAEGNFTLLSLQSVPPVLHRNSSEYYPLSKALTITADFMDPPPNPDGSRNPRALPVLRFEKEIQWPHGVPPLDEPACGFFQEKCQEEPNVLLHIFLALLITVAIVCAVVAFIYYRNQKFERELALVWKIDNREIEKIVSTDTASTMSLFIVSGSKTSLIRNELACVDHKTWNGLKGVALYRGAIVAIKEMTYKYKMKEITRDMKLEMKAMRQLHHDNVNSFMGISVSPTCVCIVREFCSKSSLMDILRNADMKLDQLFIASFAQDLVKGMIYLHDSEVGHHGNLKSTNCLITSRWALQVADFGLYELRDCCEWDDRNKWESYLWTAPELLRETQDYQRLVPGSQKGDVYSFAIILHELLTREGPFAILGAPGSTEPRGSAEDVVRRVAESRHYRPNIEHLECQDYIRGLIESCWSENPEERPEFRLRIRHDLKPMFAPIYKRNIMDHMMIMMEKYQYQLEDLVEERTKELRDEKKRTENLLQRMLPYSVAQQLLNGNDVQPESYNDVTIYFSDIVGFTKISGESTPMEVVNFLNKLYTLFDHIIKQYDVYKVETIGDAYMVVSGVPLYKNAYYHCEQICLMAVHLLERVKTFRIPHRPHERLLLRIGIHTGPCVAGVVGKTMPRYCLFGDTVNTASRMESTGEALKIHVSDSVFKCLRGGQPSGGRFHLAARGIMQVKGKGSMHTYWLLGREGFDVGTGSQSSIDDDGSEMGAFPRPTKAPKASTSRSIDLLRGSRYSLPDHNKTKYASNLLKLLVSKAIRGDHDYSVLFNEGAISFGDSMLSIDDTTSYREIYNRCHRTQQARSRDVLHPNFYGDGFGSDNSIRRKRSSSLPGLAEFSPAIEVRRHNMITDGSFTSSSARLNQVDSLDNSTHGFTDTSTTSSRNVNNDYVDENCIVSYDDHVHRFVPKSPEFNLIELPESITLDTPLLRNFSLDMLSNEDSSPSPPRPECMYDNRSPPVRKNAMSSQSLHYPGLTDPLAKKPFDHPSFRDRSPGASFTQFWRRNMHHIADPSDTPEIFISGSRKNDGERRMQESVTTYTIVDETSEPLLDNVEQENGDDDENEN</sequence>
<dbReference type="GO" id="GO:0004016">
    <property type="term" value="F:adenylate cyclase activity"/>
    <property type="evidence" value="ECO:0007669"/>
    <property type="project" value="TreeGrafter"/>
</dbReference>
<dbReference type="Gene3D" id="3.40.50.2300">
    <property type="match status" value="2"/>
</dbReference>
<dbReference type="InterPro" id="IPR001245">
    <property type="entry name" value="Ser-Thr/Tyr_kinase_cat_dom"/>
</dbReference>
<dbReference type="InterPro" id="IPR029787">
    <property type="entry name" value="Nucleotide_cyclase"/>
</dbReference>
<dbReference type="PROSITE" id="PS50011">
    <property type="entry name" value="PROTEIN_KINASE_DOM"/>
    <property type="match status" value="1"/>
</dbReference>
<gene>
    <name evidence="20" type="ORF">QR680_001063</name>
</gene>
<evidence type="ECO:0000256" key="10">
    <source>
        <dbReference type="ARBA" id="ARBA00023239"/>
    </source>
</evidence>
<dbReference type="SUPFAM" id="SSF55073">
    <property type="entry name" value="Nucleotide cyclase"/>
    <property type="match status" value="1"/>
</dbReference>
<keyword evidence="14" id="KW-0175">Coiled coil</keyword>
<keyword evidence="9" id="KW-0325">Glycoprotein</keyword>
<dbReference type="Pfam" id="PF01094">
    <property type="entry name" value="ANF_receptor"/>
    <property type="match status" value="1"/>
</dbReference>
<feature type="domain" description="Guanylate cyclase" evidence="19">
    <location>
        <begin position="996"/>
        <end position="1127"/>
    </location>
</feature>
<dbReference type="InterPro" id="IPR018297">
    <property type="entry name" value="A/G_cyclase_CS"/>
</dbReference>
<protein>
    <recommendedName>
        <fullName evidence="3 13">Guanylate cyclase</fullName>
        <ecNumber evidence="3 13">4.6.1.2</ecNumber>
    </recommendedName>
</protein>
<accession>A0AA39LF64</accession>
<keyword evidence="8" id="KW-0675">Receptor</keyword>
<dbReference type="GO" id="GO:0004672">
    <property type="term" value="F:protein kinase activity"/>
    <property type="evidence" value="ECO:0007669"/>
    <property type="project" value="InterPro"/>
</dbReference>
<keyword evidence="10 12" id="KW-0456">Lyase</keyword>
<feature type="compositionally biased region" description="Acidic residues" evidence="15">
    <location>
        <begin position="1541"/>
        <end position="1553"/>
    </location>
</feature>
<keyword evidence="5" id="KW-0547">Nucleotide-binding</keyword>
<dbReference type="GO" id="GO:0005886">
    <property type="term" value="C:plasma membrane"/>
    <property type="evidence" value="ECO:0007669"/>
    <property type="project" value="TreeGrafter"/>
</dbReference>
<evidence type="ECO:0000256" key="9">
    <source>
        <dbReference type="ARBA" id="ARBA00023180"/>
    </source>
</evidence>
<comment type="catalytic activity">
    <reaction evidence="1 13">
        <text>GTP = 3',5'-cyclic GMP + diphosphate</text>
        <dbReference type="Rhea" id="RHEA:13665"/>
        <dbReference type="ChEBI" id="CHEBI:33019"/>
        <dbReference type="ChEBI" id="CHEBI:37565"/>
        <dbReference type="ChEBI" id="CHEBI:57746"/>
        <dbReference type="EC" id="4.6.1.2"/>
    </reaction>
</comment>
<dbReference type="GO" id="GO:0004383">
    <property type="term" value="F:guanylate cyclase activity"/>
    <property type="evidence" value="ECO:0007669"/>
    <property type="project" value="UniProtKB-EC"/>
</dbReference>
<evidence type="ECO:0000256" key="13">
    <source>
        <dbReference type="RuleBase" id="RU003431"/>
    </source>
</evidence>
<comment type="similarity">
    <text evidence="12">Belongs to the adenylyl cyclase class-4/guanylyl cyclase family.</text>
</comment>
<evidence type="ECO:0000259" key="19">
    <source>
        <dbReference type="PROSITE" id="PS50125"/>
    </source>
</evidence>
<evidence type="ECO:0000256" key="3">
    <source>
        <dbReference type="ARBA" id="ARBA00012202"/>
    </source>
</evidence>
<feature type="transmembrane region" description="Helical" evidence="16">
    <location>
        <begin position="578"/>
        <end position="602"/>
    </location>
</feature>
<dbReference type="FunFam" id="3.30.70.1230:FF:000044">
    <property type="entry name" value="Guanylate cyclase"/>
    <property type="match status" value="1"/>
</dbReference>
<keyword evidence="17" id="KW-0732">Signal</keyword>
<evidence type="ECO:0000256" key="15">
    <source>
        <dbReference type="SAM" id="MobiDB-lite"/>
    </source>
</evidence>
<evidence type="ECO:0000313" key="20">
    <source>
        <dbReference type="EMBL" id="KAK0395013.1"/>
    </source>
</evidence>
<dbReference type="SUPFAM" id="SSF53822">
    <property type="entry name" value="Periplasmic binding protein-like I"/>
    <property type="match status" value="1"/>
</dbReference>
<dbReference type="InterPro" id="IPR001054">
    <property type="entry name" value="A/G_cyclase"/>
</dbReference>
<feature type="domain" description="Protein kinase" evidence="18">
    <location>
        <begin position="632"/>
        <end position="924"/>
    </location>
</feature>
<evidence type="ECO:0000256" key="11">
    <source>
        <dbReference type="ARBA" id="ARBA00023293"/>
    </source>
</evidence>
<keyword evidence="6 16" id="KW-1133">Transmembrane helix</keyword>
<feature type="chain" id="PRO_5041281634" description="Guanylate cyclase" evidence="17">
    <location>
        <begin position="18"/>
        <end position="1553"/>
    </location>
</feature>
<dbReference type="InterPro" id="IPR028082">
    <property type="entry name" value="Peripla_BP_I"/>
</dbReference>
<evidence type="ECO:0000256" key="6">
    <source>
        <dbReference type="ARBA" id="ARBA00022989"/>
    </source>
</evidence>
<name>A0AA39LF64_9BILA</name>
<dbReference type="InterPro" id="IPR001828">
    <property type="entry name" value="ANF_lig-bd_rcpt"/>
</dbReference>
<evidence type="ECO:0000256" key="4">
    <source>
        <dbReference type="ARBA" id="ARBA00022692"/>
    </source>
</evidence>